<dbReference type="SMART" id="SM00487">
    <property type="entry name" value="DEXDc"/>
    <property type="match status" value="1"/>
</dbReference>
<dbReference type="Pfam" id="PF13307">
    <property type="entry name" value="Helicase_C_2"/>
    <property type="match status" value="1"/>
</dbReference>
<reference evidence="12" key="1">
    <citation type="submission" date="2020-11" db="EMBL/GenBank/DDBJ databases">
        <title>Nocardioides sp. nov., isolated from Soil of Cynanchum wilfordii Hemsley rhizosphere.</title>
        <authorList>
            <person name="Lee J.-S."/>
            <person name="Suh M.K."/>
            <person name="Kim J.-S."/>
        </authorList>
    </citation>
    <scope>NUCLEOTIDE SEQUENCE</scope>
    <source>
        <strain evidence="12">KCTC 19275</strain>
    </source>
</reference>
<dbReference type="InterPro" id="IPR014013">
    <property type="entry name" value="Helic_SF1/SF2_ATP-bd_DinG/Rad3"/>
</dbReference>
<dbReference type="InterPro" id="IPR011545">
    <property type="entry name" value="DEAD/DEAH_box_helicase_dom"/>
</dbReference>
<gene>
    <name evidence="12" type="ORF">ISU07_10320</name>
</gene>
<evidence type="ECO:0000259" key="11">
    <source>
        <dbReference type="PROSITE" id="PS51193"/>
    </source>
</evidence>
<evidence type="ECO:0000256" key="6">
    <source>
        <dbReference type="ARBA" id="ARBA00038058"/>
    </source>
</evidence>
<evidence type="ECO:0000256" key="7">
    <source>
        <dbReference type="ARBA" id="ARBA00044969"/>
    </source>
</evidence>
<evidence type="ECO:0000256" key="1">
    <source>
        <dbReference type="ARBA" id="ARBA00001966"/>
    </source>
</evidence>
<dbReference type="GO" id="GO:0006139">
    <property type="term" value="P:nucleobase-containing compound metabolic process"/>
    <property type="evidence" value="ECO:0007669"/>
    <property type="project" value="InterPro"/>
</dbReference>
<dbReference type="SMART" id="SM00491">
    <property type="entry name" value="HELICc2"/>
    <property type="match status" value="1"/>
</dbReference>
<evidence type="ECO:0000256" key="10">
    <source>
        <dbReference type="ARBA" id="ARBA00079061"/>
    </source>
</evidence>
<keyword evidence="4 12" id="KW-0347">Helicase</keyword>
<comment type="similarity">
    <text evidence="6">Belongs to the helicase family. DinG subfamily.</text>
</comment>
<dbReference type="InterPro" id="IPR006555">
    <property type="entry name" value="ATP-dep_Helicase_C"/>
</dbReference>
<name>A0A930VF99_9ACTN</name>
<evidence type="ECO:0000313" key="13">
    <source>
        <dbReference type="Proteomes" id="UP000640489"/>
    </source>
</evidence>
<dbReference type="EC" id="5.6.2.3" evidence="7"/>
<dbReference type="GO" id="GO:0005524">
    <property type="term" value="F:ATP binding"/>
    <property type="evidence" value="ECO:0007669"/>
    <property type="project" value="UniProtKB-KW"/>
</dbReference>
<dbReference type="InterPro" id="IPR045028">
    <property type="entry name" value="DinG/Rad3-like"/>
</dbReference>
<keyword evidence="5" id="KW-0067">ATP-binding</keyword>
<dbReference type="GO" id="GO:0043139">
    <property type="term" value="F:5'-3' DNA helicase activity"/>
    <property type="evidence" value="ECO:0007669"/>
    <property type="project" value="UniProtKB-EC"/>
</dbReference>
<evidence type="ECO:0000256" key="8">
    <source>
        <dbReference type="ARBA" id="ARBA00048954"/>
    </source>
</evidence>
<dbReference type="Gene3D" id="3.40.50.300">
    <property type="entry name" value="P-loop containing nucleotide triphosphate hydrolases"/>
    <property type="match status" value="2"/>
</dbReference>
<dbReference type="PANTHER" id="PTHR11472">
    <property type="entry name" value="DNA REPAIR DEAD HELICASE RAD3/XP-D SUBFAMILY MEMBER"/>
    <property type="match status" value="1"/>
</dbReference>
<dbReference type="GO" id="GO:0003676">
    <property type="term" value="F:nucleic acid binding"/>
    <property type="evidence" value="ECO:0007669"/>
    <property type="project" value="InterPro"/>
</dbReference>
<evidence type="ECO:0000256" key="3">
    <source>
        <dbReference type="ARBA" id="ARBA00022801"/>
    </source>
</evidence>
<evidence type="ECO:0000256" key="2">
    <source>
        <dbReference type="ARBA" id="ARBA00022741"/>
    </source>
</evidence>
<dbReference type="InterPro" id="IPR014001">
    <property type="entry name" value="Helicase_ATP-bd"/>
</dbReference>
<dbReference type="GO" id="GO:0016818">
    <property type="term" value="F:hydrolase activity, acting on acid anhydrides, in phosphorus-containing anhydrides"/>
    <property type="evidence" value="ECO:0007669"/>
    <property type="project" value="InterPro"/>
</dbReference>
<evidence type="ECO:0000313" key="12">
    <source>
        <dbReference type="EMBL" id="MBF4763522.1"/>
    </source>
</evidence>
<dbReference type="EMBL" id="JADKPN010000005">
    <property type="protein sequence ID" value="MBF4763522.1"/>
    <property type="molecule type" value="Genomic_DNA"/>
</dbReference>
<dbReference type="Proteomes" id="UP000640489">
    <property type="component" value="Unassembled WGS sequence"/>
</dbReference>
<accession>A0A930VF99</accession>
<evidence type="ECO:0000256" key="9">
    <source>
        <dbReference type="ARBA" id="ARBA00073590"/>
    </source>
</evidence>
<dbReference type="Pfam" id="PF00270">
    <property type="entry name" value="DEAD"/>
    <property type="match status" value="1"/>
</dbReference>
<feature type="domain" description="Helicase ATP-binding" evidence="11">
    <location>
        <begin position="10"/>
        <end position="285"/>
    </location>
</feature>
<dbReference type="SUPFAM" id="SSF52540">
    <property type="entry name" value="P-loop containing nucleoside triphosphate hydrolases"/>
    <property type="match status" value="2"/>
</dbReference>
<proteinExistence type="inferred from homology"/>
<comment type="cofactor">
    <cofactor evidence="1">
        <name>[4Fe-4S] cluster</name>
        <dbReference type="ChEBI" id="CHEBI:49883"/>
    </cofactor>
</comment>
<dbReference type="AlphaFoldDB" id="A0A930VF99"/>
<organism evidence="12 13">
    <name type="scientific">Nocardioides islandensis</name>
    <dbReference type="NCBI Taxonomy" id="433663"/>
    <lineage>
        <taxon>Bacteria</taxon>
        <taxon>Bacillati</taxon>
        <taxon>Actinomycetota</taxon>
        <taxon>Actinomycetes</taxon>
        <taxon>Propionibacteriales</taxon>
        <taxon>Nocardioidaceae</taxon>
        <taxon>Nocardioides</taxon>
    </lineage>
</organism>
<keyword evidence="2" id="KW-0547">Nucleotide-binding</keyword>
<dbReference type="FunFam" id="3.40.50.300:FF:000437">
    <property type="entry name" value="ATP-dependent DNA helicase DinG"/>
    <property type="match status" value="1"/>
</dbReference>
<keyword evidence="3" id="KW-0378">Hydrolase</keyword>
<comment type="caution">
    <text evidence="12">The sequence shown here is derived from an EMBL/GenBank/DDBJ whole genome shotgun (WGS) entry which is preliminary data.</text>
</comment>
<dbReference type="InterPro" id="IPR027417">
    <property type="entry name" value="P-loop_NTPase"/>
</dbReference>
<evidence type="ECO:0000256" key="5">
    <source>
        <dbReference type="ARBA" id="ARBA00022840"/>
    </source>
</evidence>
<comment type="catalytic activity">
    <reaction evidence="8">
        <text>ATP + H2O = ADP + phosphate + H(+)</text>
        <dbReference type="Rhea" id="RHEA:13065"/>
        <dbReference type="ChEBI" id="CHEBI:15377"/>
        <dbReference type="ChEBI" id="CHEBI:15378"/>
        <dbReference type="ChEBI" id="CHEBI:30616"/>
        <dbReference type="ChEBI" id="CHEBI:43474"/>
        <dbReference type="ChEBI" id="CHEBI:456216"/>
        <dbReference type="EC" id="5.6.2.3"/>
    </reaction>
</comment>
<keyword evidence="13" id="KW-1185">Reference proteome</keyword>
<evidence type="ECO:0000256" key="4">
    <source>
        <dbReference type="ARBA" id="ARBA00022806"/>
    </source>
</evidence>
<dbReference type="PANTHER" id="PTHR11472:SF34">
    <property type="entry name" value="REGULATOR OF TELOMERE ELONGATION HELICASE 1"/>
    <property type="match status" value="1"/>
</dbReference>
<dbReference type="PROSITE" id="PS51193">
    <property type="entry name" value="HELICASE_ATP_BIND_2"/>
    <property type="match status" value="1"/>
</dbReference>
<sequence length="665" mass="71665">MRPVVREVLATAVEALGGEERPGQVAMAEAVTEAFESGQHLLVQAGTGTGKSLGYLVPALLHGRRVVVATATLALQHQLVERDIPRLVEAIGAGAHKDEVDTSYAVLKGRSNYVCLHRIREGVPDDQGALVEVPKGSMAKKVLDLRAWAEQEAETGGSGERDHAPRHTDREWRQVSVNHRECLGAARCPFGQECFVETARELAHRSHLIVTNHSLLAIDAVEGVPMIPDYDAVVVDEAHELVARVTQAATDELAVSDVERASRRSRRHVGESTAADDLADAGDALQLAMDESSPGRFDEIPEQVKDALVLVRDAARAVLSAYPREQEGPSDGEVDAGRTQARGMVQEVFVTAERMAADSDADVLWLSEGGDRIPPRLCVAPLQVWSQMRDKLLSEKTAVFTSATLMLGGDFSSMAVSIGLKPAERVVEEGEVSPEHPPDALPWRGLDVGSPFDYGRQAILYVARHLPTPGRDGLGKAQLDEIVELVDAAQGRTLGLFSSRRAAETAAEEVRTRLPHLTTLAQGDAQLPELARQFVEDPHTCLFGTLSLWQGLDVPGETCQLVLIDRIPFPRPDDPLMSARQRAADQAGGNGFMQVAATHAALLLAQGAGRLVRTTSDRGVVAVLDPRLVTARYGGFLKASLPPMWTTTDPDVVRQALKRLAGAVG</sequence>
<protein>
    <recommendedName>
        <fullName evidence="9">ATP-dependent helicase DinG</fullName>
        <ecNumber evidence="7">5.6.2.3</ecNumber>
    </recommendedName>
    <alternativeName>
        <fullName evidence="10">DNA 5'-3' helicase DinG</fullName>
    </alternativeName>
</protein>